<dbReference type="AlphaFoldDB" id="A0A0U9HRE7"/>
<keyword evidence="1" id="KW-0479">Metal-binding</keyword>
<dbReference type="GO" id="GO:0008270">
    <property type="term" value="F:zinc ion binding"/>
    <property type="evidence" value="ECO:0007669"/>
    <property type="project" value="UniProtKB-KW"/>
</dbReference>
<evidence type="ECO:0000256" key="2">
    <source>
        <dbReference type="ARBA" id="ARBA00022771"/>
    </source>
</evidence>
<keyword evidence="7" id="KW-1185">Reference proteome</keyword>
<reference evidence="6 7" key="1">
    <citation type="journal article" date="2014" name="Nat. Commun.">
        <title>Klebsormidium flaccidum genome reveals primary factors for plant terrestrial adaptation.</title>
        <authorList>
            <person name="Hori K."/>
            <person name="Maruyama F."/>
            <person name="Fujisawa T."/>
            <person name="Togashi T."/>
            <person name="Yamamoto N."/>
            <person name="Seo M."/>
            <person name="Sato S."/>
            <person name="Yamada T."/>
            <person name="Mori H."/>
            <person name="Tajima N."/>
            <person name="Moriyama T."/>
            <person name="Ikeuchi M."/>
            <person name="Watanabe M."/>
            <person name="Wada H."/>
            <person name="Kobayashi K."/>
            <person name="Saito M."/>
            <person name="Masuda T."/>
            <person name="Sasaki-Sekimoto Y."/>
            <person name="Mashiguchi K."/>
            <person name="Awai K."/>
            <person name="Shimojima M."/>
            <person name="Masuda S."/>
            <person name="Iwai M."/>
            <person name="Nobusawa T."/>
            <person name="Narise T."/>
            <person name="Kondo S."/>
            <person name="Saito H."/>
            <person name="Sato R."/>
            <person name="Murakawa M."/>
            <person name="Ihara Y."/>
            <person name="Oshima-Yamada Y."/>
            <person name="Ohtaka K."/>
            <person name="Satoh M."/>
            <person name="Sonobe K."/>
            <person name="Ishii M."/>
            <person name="Ohtani R."/>
            <person name="Kanamori-Sato M."/>
            <person name="Honoki R."/>
            <person name="Miyazaki D."/>
            <person name="Mochizuki H."/>
            <person name="Umetsu J."/>
            <person name="Higashi K."/>
            <person name="Shibata D."/>
            <person name="Kamiya Y."/>
            <person name="Sato N."/>
            <person name="Nakamura Y."/>
            <person name="Tabata S."/>
            <person name="Ida S."/>
            <person name="Kurokawa K."/>
            <person name="Ohta H."/>
        </authorList>
    </citation>
    <scope>NUCLEOTIDE SEQUENCE [LARGE SCALE GENOMIC DNA]</scope>
    <source>
        <strain evidence="6 7">NIES-2285</strain>
    </source>
</reference>
<dbReference type="PROSITE" id="PS01360">
    <property type="entry name" value="ZF_MYND_1"/>
    <property type="match status" value="1"/>
</dbReference>
<keyword evidence="3" id="KW-0862">Zinc</keyword>
<dbReference type="OrthoDB" id="420187at2759"/>
<dbReference type="Gene3D" id="6.10.140.2220">
    <property type="match status" value="1"/>
</dbReference>
<dbReference type="InterPro" id="IPR002893">
    <property type="entry name" value="Znf_MYND"/>
</dbReference>
<proteinExistence type="predicted"/>
<organism evidence="6 7">
    <name type="scientific">Klebsormidium nitens</name>
    <name type="common">Green alga</name>
    <name type="synonym">Ulothrix nitens</name>
    <dbReference type="NCBI Taxonomy" id="105231"/>
    <lineage>
        <taxon>Eukaryota</taxon>
        <taxon>Viridiplantae</taxon>
        <taxon>Streptophyta</taxon>
        <taxon>Klebsormidiophyceae</taxon>
        <taxon>Klebsormidiales</taxon>
        <taxon>Klebsormidiaceae</taxon>
        <taxon>Klebsormidium</taxon>
    </lineage>
</organism>
<dbReference type="SUPFAM" id="SSF144232">
    <property type="entry name" value="HIT/MYND zinc finger-like"/>
    <property type="match status" value="1"/>
</dbReference>
<sequence length="448" mass="50253">MKPEDSPWLKEILNEVNSTDEGRRMFAVWRFKETLQQFVRGGPERTKAVNVSIFLLTHGFAKEIHRGLTDAVQTGRWYFVAKDYFEAMAVTGTPDSGVFSRVSIYATAIEALIVDTRTLRYLLAEMPDLFQVLPSLFLKAQTLFPEEGRQPSPDSDPGLVTKKMLLKALGALFLFDTKGKHAKRVASFPGFTSGLVKLALENVEEAGAVDVAVKMLDTLECFFDIKAMSDDILGLVVELLNHGIRPRTIYDACRVMIRLLESYESPLELVPHLITRESSLRNPFLALAVCHEAEPIIREYAQMMSCLFCGEALLDLQLPVDGSISPDLVKALELVAMKDEKVTQKARQLTAMWKTPPQGRELYLGPIQPLPLEKGMAETLQKLKSLDKKPCRKCSRAGCDRVEACYKEFKICSGCKLACYCSRECQKNSWKEGHKEVCRRGSRKATGS</sequence>
<accession>A0A0U9HRE7</accession>
<evidence type="ECO:0000313" key="7">
    <source>
        <dbReference type="Proteomes" id="UP000054558"/>
    </source>
</evidence>
<feature type="domain" description="MYND-type" evidence="5">
    <location>
        <begin position="391"/>
        <end position="438"/>
    </location>
</feature>
<evidence type="ECO:0000256" key="3">
    <source>
        <dbReference type="ARBA" id="ARBA00022833"/>
    </source>
</evidence>
<gene>
    <name evidence="6" type="ORF">KFL_001130050</name>
</gene>
<dbReference type="Proteomes" id="UP000054558">
    <property type="component" value="Unassembled WGS sequence"/>
</dbReference>
<evidence type="ECO:0000259" key="5">
    <source>
        <dbReference type="PROSITE" id="PS50865"/>
    </source>
</evidence>
<dbReference type="PROSITE" id="PS50865">
    <property type="entry name" value="ZF_MYND_2"/>
    <property type="match status" value="1"/>
</dbReference>
<evidence type="ECO:0000256" key="4">
    <source>
        <dbReference type="PROSITE-ProRule" id="PRU00134"/>
    </source>
</evidence>
<evidence type="ECO:0000313" key="6">
    <source>
        <dbReference type="EMBL" id="GAQ82486.1"/>
    </source>
</evidence>
<dbReference type="EMBL" id="DF237062">
    <property type="protein sequence ID" value="GAQ82486.1"/>
    <property type="molecule type" value="Genomic_DNA"/>
</dbReference>
<keyword evidence="2 4" id="KW-0863">Zinc-finger</keyword>
<evidence type="ECO:0000256" key="1">
    <source>
        <dbReference type="ARBA" id="ARBA00022723"/>
    </source>
</evidence>
<name>A0A0U9HRE7_KLENI</name>
<protein>
    <recommendedName>
        <fullName evidence="5">MYND-type domain-containing protein</fullName>
    </recommendedName>
</protein>